<evidence type="ECO:0000313" key="3">
    <source>
        <dbReference type="Proteomes" id="UP000036097"/>
    </source>
</evidence>
<name>A0A0J1GXN2_9GAMM</name>
<evidence type="ECO:0000256" key="1">
    <source>
        <dbReference type="SAM" id="MobiDB-lite"/>
    </source>
</evidence>
<protein>
    <submittedName>
        <fullName evidence="2">Uncharacterized protein</fullName>
    </submittedName>
</protein>
<proteinExistence type="predicted"/>
<sequence length="114" mass="12315">MANLPIGNACDQASMGNDHQDGTGMRHECAPPAANARQHTACHSVKQVTPMLRKNGRKTKEEHVKNAISTRHCSAGTGGDKLIRTSYGSEEKRPIPLAGLIFHLHTRGMVGIVH</sequence>
<dbReference type="EMBL" id="LDOT01000022">
    <property type="protein sequence ID" value="KLV04433.1"/>
    <property type="molecule type" value="Genomic_DNA"/>
</dbReference>
<reference evidence="2 3" key="1">
    <citation type="submission" date="2015-05" db="EMBL/GenBank/DDBJ databases">
        <title>Photobacterium galathea sp. nov.</title>
        <authorList>
            <person name="Machado H."/>
            <person name="Gram L."/>
        </authorList>
    </citation>
    <scope>NUCLEOTIDE SEQUENCE [LARGE SCALE GENOMIC DNA]</scope>
    <source>
        <strain evidence="2 3">CGMCC 1.12159</strain>
    </source>
</reference>
<evidence type="ECO:0000313" key="2">
    <source>
        <dbReference type="EMBL" id="KLV04433.1"/>
    </source>
</evidence>
<gene>
    <name evidence="2" type="ORF">ABT56_14950</name>
</gene>
<comment type="caution">
    <text evidence="2">The sequence shown here is derived from an EMBL/GenBank/DDBJ whole genome shotgun (WGS) entry which is preliminary data.</text>
</comment>
<keyword evidence="3" id="KW-1185">Reference proteome</keyword>
<feature type="compositionally biased region" description="Basic and acidic residues" evidence="1">
    <location>
        <begin position="18"/>
        <end position="29"/>
    </location>
</feature>
<dbReference type="Proteomes" id="UP000036097">
    <property type="component" value="Unassembled WGS sequence"/>
</dbReference>
<dbReference type="AlphaFoldDB" id="A0A0J1GXN2"/>
<feature type="region of interest" description="Disordered" evidence="1">
    <location>
        <begin position="1"/>
        <end position="42"/>
    </location>
</feature>
<accession>A0A0J1GXN2</accession>
<organism evidence="2 3">
    <name type="scientific">Photobacterium aquae</name>
    <dbReference type="NCBI Taxonomy" id="1195763"/>
    <lineage>
        <taxon>Bacteria</taxon>
        <taxon>Pseudomonadati</taxon>
        <taxon>Pseudomonadota</taxon>
        <taxon>Gammaproteobacteria</taxon>
        <taxon>Vibrionales</taxon>
        <taxon>Vibrionaceae</taxon>
        <taxon>Photobacterium</taxon>
    </lineage>
</organism>
<dbReference type="PATRIC" id="fig|1195763.3.peg.3178"/>